<evidence type="ECO:0000313" key="9">
    <source>
        <dbReference type="Ensembl" id="ENSPMRP00000009642.1"/>
    </source>
</evidence>
<dbReference type="GO" id="GO:0006457">
    <property type="term" value="P:protein folding"/>
    <property type="evidence" value="ECO:0007669"/>
    <property type="project" value="InterPro"/>
</dbReference>
<protein>
    <recommendedName>
        <fullName evidence="4">p53 and DNA damage-regulated protein 1</fullName>
    </recommendedName>
</protein>
<evidence type="ECO:0000256" key="5">
    <source>
        <dbReference type="ARBA" id="ARBA00022490"/>
    </source>
</evidence>
<dbReference type="PANTHER" id="PTHR21162:SF0">
    <property type="entry name" value="P53 AND DNA DAMAGE-REGULATED PROTEIN 1"/>
    <property type="match status" value="1"/>
</dbReference>
<keyword evidence="8" id="KW-0175">Coiled coil</keyword>
<reference evidence="9" key="3">
    <citation type="submission" date="2025-09" db="UniProtKB">
        <authorList>
            <consortium name="Ensembl"/>
        </authorList>
    </citation>
    <scope>IDENTIFICATION</scope>
</reference>
<dbReference type="GO" id="GO:0005737">
    <property type="term" value="C:cytoplasm"/>
    <property type="evidence" value="ECO:0007669"/>
    <property type="project" value="UniProtKB-SubCell"/>
</dbReference>
<comment type="function">
    <text evidence="1">May play a role in chaperone-mediated protein folding.</text>
</comment>
<dbReference type="AlphaFoldDB" id="A0A670IDH4"/>
<dbReference type="GO" id="GO:1990062">
    <property type="term" value="C:RPAP3/R2TP/prefoldin-like complex"/>
    <property type="evidence" value="ECO:0007669"/>
    <property type="project" value="Ensembl"/>
</dbReference>
<keyword evidence="10" id="KW-1185">Reference proteome</keyword>
<comment type="similarity">
    <text evidence="3">Belongs to the prefoldin subunit beta family.</text>
</comment>
<sequence length="161" mass="18285">MGELEPDVALRVLAEVEELAEEVMGGRQQIVDLGMKQNQNREALRALSKDMETSDKVMVCFGNMFVQFGKAKTKDMLQRDQELLDEEIAKLRKELKVKVNRLLEAQDEACRILLHSLASLLSLRKCPHSKHSVYLKERLHPHHSARTLRSSTEGLLAVPSL</sequence>
<dbReference type="PANTHER" id="PTHR21162">
    <property type="entry name" value="P53 AND DNA DAMAGE-REGULATED PROTEIN"/>
    <property type="match status" value="1"/>
</dbReference>
<dbReference type="InterPro" id="IPR002777">
    <property type="entry name" value="PFD_beta-like"/>
</dbReference>
<evidence type="ECO:0000256" key="7">
    <source>
        <dbReference type="ARBA" id="ARBA00026022"/>
    </source>
</evidence>
<evidence type="ECO:0000256" key="6">
    <source>
        <dbReference type="ARBA" id="ARBA00023186"/>
    </source>
</evidence>
<proteinExistence type="inferred from homology"/>
<dbReference type="Pfam" id="PF01920">
    <property type="entry name" value="Prefoldin_2"/>
    <property type="match status" value="1"/>
</dbReference>
<evidence type="ECO:0000313" key="10">
    <source>
        <dbReference type="Proteomes" id="UP000472272"/>
    </source>
</evidence>
<evidence type="ECO:0000256" key="1">
    <source>
        <dbReference type="ARBA" id="ARBA00003581"/>
    </source>
</evidence>
<comment type="subcellular location">
    <subcellularLocation>
        <location evidence="2">Cytoplasm</location>
    </subcellularLocation>
</comment>
<dbReference type="CDD" id="cd22860">
    <property type="entry name" value="PDRG1"/>
    <property type="match status" value="1"/>
</dbReference>
<dbReference type="GO" id="GO:0051082">
    <property type="term" value="F:unfolded protein binding"/>
    <property type="evidence" value="ECO:0007669"/>
    <property type="project" value="InterPro"/>
</dbReference>
<evidence type="ECO:0000256" key="2">
    <source>
        <dbReference type="ARBA" id="ARBA00004496"/>
    </source>
</evidence>
<feature type="coiled-coil region" evidence="8">
    <location>
        <begin position="74"/>
        <end position="108"/>
    </location>
</feature>
<evidence type="ECO:0000256" key="4">
    <source>
        <dbReference type="ARBA" id="ARBA00016313"/>
    </source>
</evidence>
<accession>A0A670IDH4</accession>
<evidence type="ECO:0000256" key="3">
    <source>
        <dbReference type="ARBA" id="ARBA00008045"/>
    </source>
</evidence>
<organism evidence="9 10">
    <name type="scientific">Podarcis muralis</name>
    <name type="common">Wall lizard</name>
    <name type="synonym">Lacerta muralis</name>
    <dbReference type="NCBI Taxonomy" id="64176"/>
    <lineage>
        <taxon>Eukaryota</taxon>
        <taxon>Metazoa</taxon>
        <taxon>Chordata</taxon>
        <taxon>Craniata</taxon>
        <taxon>Vertebrata</taxon>
        <taxon>Euteleostomi</taxon>
        <taxon>Lepidosauria</taxon>
        <taxon>Squamata</taxon>
        <taxon>Bifurcata</taxon>
        <taxon>Unidentata</taxon>
        <taxon>Episquamata</taxon>
        <taxon>Laterata</taxon>
        <taxon>Lacertibaenia</taxon>
        <taxon>Lacertidae</taxon>
        <taxon>Podarcis</taxon>
    </lineage>
</organism>
<reference evidence="9" key="2">
    <citation type="submission" date="2025-08" db="UniProtKB">
        <authorList>
            <consortium name="Ensembl"/>
        </authorList>
    </citation>
    <scope>IDENTIFICATION</scope>
</reference>
<dbReference type="Ensembl" id="ENSPMRT00000010284.1">
    <property type="protein sequence ID" value="ENSPMRP00000009642.1"/>
    <property type="gene ID" value="ENSPMRG00000006455.1"/>
</dbReference>
<dbReference type="SUPFAM" id="SSF46579">
    <property type="entry name" value="Prefoldin"/>
    <property type="match status" value="1"/>
</dbReference>
<dbReference type="InterPro" id="IPR030482">
    <property type="entry name" value="PDRG1"/>
</dbReference>
<gene>
    <name evidence="9" type="primary">PDRG1</name>
</gene>
<keyword evidence="5" id="KW-0963">Cytoplasm</keyword>
<reference evidence="9 10" key="1">
    <citation type="journal article" date="2019" name="Proc. Natl. Acad. Sci. U.S.A.">
        <title>Regulatory changes in pterin and carotenoid genes underlie balanced color polymorphisms in the wall lizard.</title>
        <authorList>
            <person name="Andrade P."/>
            <person name="Pinho C."/>
            <person name="Perez I de Lanuza G."/>
            <person name="Afonso S."/>
            <person name="Brejcha J."/>
            <person name="Rubin C.J."/>
            <person name="Wallerman O."/>
            <person name="Pereira P."/>
            <person name="Sabatino S.J."/>
            <person name="Bellati A."/>
            <person name="Pellitteri-Rosa D."/>
            <person name="Bosakova Z."/>
            <person name="Bunikis I."/>
            <person name="Carretero M.A."/>
            <person name="Feiner N."/>
            <person name="Marsik P."/>
            <person name="Pauperio F."/>
            <person name="Salvi D."/>
            <person name="Soler L."/>
            <person name="While G.M."/>
            <person name="Uller T."/>
            <person name="Font E."/>
            <person name="Andersson L."/>
            <person name="Carneiro M."/>
        </authorList>
    </citation>
    <scope>NUCLEOTIDE SEQUENCE</scope>
</reference>
<dbReference type="GO" id="GO:0016272">
    <property type="term" value="C:prefoldin complex"/>
    <property type="evidence" value="ECO:0007669"/>
    <property type="project" value="InterPro"/>
</dbReference>
<dbReference type="Proteomes" id="UP000472272">
    <property type="component" value="Chromosome 6"/>
</dbReference>
<comment type="subunit">
    <text evidence="7">Component of the PAQosome complex which is responsible for the biogenesis of several protein complexes and which consists of R2TP complex members RUVBL1, RUVBL2, RPAP3 and PIH1D1, URI complex members PFDN2, PFDN6, PDRG1, UXT and URI1 as well as ASDURF, POLR2E and DNAAF10/WDR92.</text>
</comment>
<name>A0A670IDH4_PODMU</name>
<keyword evidence="6" id="KW-0143">Chaperone</keyword>
<evidence type="ECO:0000256" key="8">
    <source>
        <dbReference type="SAM" id="Coils"/>
    </source>
</evidence>
<dbReference type="GeneTree" id="ENSGT00390000013253"/>